<dbReference type="PROSITE" id="PS00092">
    <property type="entry name" value="N6_MTASE"/>
    <property type="match status" value="1"/>
</dbReference>
<evidence type="ECO:0000313" key="1">
    <source>
        <dbReference type="EMBL" id="KKK99007.1"/>
    </source>
</evidence>
<dbReference type="InterPro" id="IPR036086">
    <property type="entry name" value="ParB/Sulfiredoxin_sf"/>
</dbReference>
<dbReference type="EMBL" id="LAZR01045377">
    <property type="protein sequence ID" value="KKK99007.1"/>
    <property type="molecule type" value="Genomic_DNA"/>
</dbReference>
<dbReference type="Pfam" id="PF05063">
    <property type="entry name" value="MT-A70"/>
    <property type="match status" value="1"/>
</dbReference>
<protein>
    <submittedName>
        <fullName evidence="1">Uncharacterized protein</fullName>
    </submittedName>
</protein>
<organism evidence="1">
    <name type="scientific">marine sediment metagenome</name>
    <dbReference type="NCBI Taxonomy" id="412755"/>
    <lineage>
        <taxon>unclassified sequences</taxon>
        <taxon>metagenomes</taxon>
        <taxon>ecological metagenomes</taxon>
    </lineage>
</organism>
<name>A0A0F8ZYH4_9ZZZZ</name>
<comment type="caution">
    <text evidence="1">The sequence shown here is derived from an EMBL/GenBank/DDBJ whole genome shotgun (WGS) entry which is preliminary data.</text>
</comment>
<dbReference type="SUPFAM" id="SSF53335">
    <property type="entry name" value="S-adenosyl-L-methionine-dependent methyltransferases"/>
    <property type="match status" value="1"/>
</dbReference>
<sequence length="292" mass="33999">MKSHRFADIFPMIEGQELENLKEDIKEHGLLNPIVTYEDKILDGRNRFRACKEIGVEPKLEEYKGTKPLEFVISLNLKRRHLTQSQAGVIALDVLPMMEEEAEKRRRESISQYRKTGETVEKLPPSKSAVKAGELFNVSEKYVREAKKLKKTSPELLEEVRMGHKNFSEIKKEQRLQKIKEQREELQKEALERPTGLFDVIVIDPPWRYDGDIYKEQKDGLPTYEPEGFRGTSPYPTMTIAEISNIKLPNKENCVLWLWTTNLFLLEVKGLLEAWGFELKSILTWDKQHIGT</sequence>
<proteinExistence type="predicted"/>
<dbReference type="SUPFAM" id="SSF110849">
    <property type="entry name" value="ParB/Sulfiredoxin"/>
    <property type="match status" value="1"/>
</dbReference>
<accession>A0A0F8ZYH4</accession>
<dbReference type="GO" id="GO:0008168">
    <property type="term" value="F:methyltransferase activity"/>
    <property type="evidence" value="ECO:0007669"/>
    <property type="project" value="InterPro"/>
</dbReference>
<feature type="non-terminal residue" evidence="1">
    <location>
        <position position="292"/>
    </location>
</feature>
<dbReference type="GO" id="GO:0032259">
    <property type="term" value="P:methylation"/>
    <property type="evidence" value="ECO:0007669"/>
    <property type="project" value="InterPro"/>
</dbReference>
<dbReference type="AlphaFoldDB" id="A0A0F8ZYH4"/>
<gene>
    <name evidence="1" type="ORF">LCGC14_2637040</name>
</gene>
<dbReference type="GO" id="GO:0003676">
    <property type="term" value="F:nucleic acid binding"/>
    <property type="evidence" value="ECO:0007669"/>
    <property type="project" value="InterPro"/>
</dbReference>
<dbReference type="InterPro" id="IPR002052">
    <property type="entry name" value="DNA_methylase_N6_adenine_CS"/>
</dbReference>
<dbReference type="InterPro" id="IPR029063">
    <property type="entry name" value="SAM-dependent_MTases_sf"/>
</dbReference>
<dbReference type="Gene3D" id="3.90.1530.10">
    <property type="entry name" value="Conserved hypothetical protein from pyrococcus furiosus pfu- 392566-001, ParB domain"/>
    <property type="match status" value="1"/>
</dbReference>
<dbReference type="PROSITE" id="PS51143">
    <property type="entry name" value="MT_A70"/>
    <property type="match status" value="1"/>
</dbReference>
<dbReference type="InterPro" id="IPR007757">
    <property type="entry name" value="MT-A70-like"/>
</dbReference>
<reference evidence="1" key="1">
    <citation type="journal article" date="2015" name="Nature">
        <title>Complex archaea that bridge the gap between prokaryotes and eukaryotes.</title>
        <authorList>
            <person name="Spang A."/>
            <person name="Saw J.H."/>
            <person name="Jorgensen S.L."/>
            <person name="Zaremba-Niedzwiedzka K."/>
            <person name="Martijn J."/>
            <person name="Lind A.E."/>
            <person name="van Eijk R."/>
            <person name="Schleper C."/>
            <person name="Guy L."/>
            <person name="Ettema T.J."/>
        </authorList>
    </citation>
    <scope>NUCLEOTIDE SEQUENCE</scope>
</reference>